<keyword evidence="3" id="KW-1185">Reference proteome</keyword>
<reference evidence="3" key="1">
    <citation type="journal article" date="2019" name="Int. J. Syst. Evol. Microbiol.">
        <title>The Global Catalogue of Microorganisms (GCM) 10K type strain sequencing project: providing services to taxonomists for standard genome sequencing and annotation.</title>
        <authorList>
            <consortium name="The Broad Institute Genomics Platform"/>
            <consortium name="The Broad Institute Genome Sequencing Center for Infectious Disease"/>
            <person name="Wu L."/>
            <person name="Ma J."/>
        </authorList>
    </citation>
    <scope>NUCLEOTIDE SEQUENCE [LARGE SCALE GENOMIC DNA]</scope>
    <source>
        <strain evidence="3">ICMP 257</strain>
    </source>
</reference>
<organism evidence="2 3">
    <name type="scientific">Streptomyces atroolivaceus</name>
    <dbReference type="NCBI Taxonomy" id="66869"/>
    <lineage>
        <taxon>Bacteria</taxon>
        <taxon>Bacillati</taxon>
        <taxon>Actinomycetota</taxon>
        <taxon>Actinomycetes</taxon>
        <taxon>Kitasatosporales</taxon>
        <taxon>Streptomycetaceae</taxon>
        <taxon>Streptomyces</taxon>
    </lineage>
</organism>
<keyword evidence="1" id="KW-0732">Signal</keyword>
<evidence type="ECO:0000313" key="3">
    <source>
        <dbReference type="Proteomes" id="UP001595908"/>
    </source>
</evidence>
<feature type="signal peptide" evidence="1">
    <location>
        <begin position="1"/>
        <end position="26"/>
    </location>
</feature>
<feature type="chain" id="PRO_5046045842" description="Secreted protein" evidence="1">
    <location>
        <begin position="27"/>
        <end position="114"/>
    </location>
</feature>
<accession>A0ABV9VKJ7</accession>
<evidence type="ECO:0008006" key="4">
    <source>
        <dbReference type="Google" id="ProtNLM"/>
    </source>
</evidence>
<comment type="caution">
    <text evidence="2">The sequence shown here is derived from an EMBL/GenBank/DDBJ whole genome shotgun (WGS) entry which is preliminary data.</text>
</comment>
<evidence type="ECO:0000313" key="2">
    <source>
        <dbReference type="EMBL" id="MFC4982996.1"/>
    </source>
</evidence>
<gene>
    <name evidence="2" type="ORF">ACFPL4_32415</name>
</gene>
<protein>
    <recommendedName>
        <fullName evidence="4">Secreted protein</fullName>
    </recommendedName>
</protein>
<dbReference type="Proteomes" id="UP001595908">
    <property type="component" value="Unassembled WGS sequence"/>
</dbReference>
<name>A0ABV9VKJ7_STRAZ</name>
<sequence>MRLRHHAVAALGALALVVTLPTSASAATGQFRYTYETGEGYEAVGFLNNPRSGQCINLPGAGSDELPPAYAPKNVTDATATVFLSADCDGDVYYTLRPGGGASERLKLRSVVFS</sequence>
<proteinExistence type="predicted"/>
<dbReference type="RefSeq" id="WP_051710088.1">
    <property type="nucleotide sequence ID" value="NZ_JBFAGR010000028.1"/>
</dbReference>
<dbReference type="GeneID" id="31237153"/>
<evidence type="ECO:0000256" key="1">
    <source>
        <dbReference type="SAM" id="SignalP"/>
    </source>
</evidence>
<dbReference type="EMBL" id="JBHSJE010000013">
    <property type="protein sequence ID" value="MFC4982996.1"/>
    <property type="molecule type" value="Genomic_DNA"/>
</dbReference>